<evidence type="ECO:0000256" key="5">
    <source>
        <dbReference type="SAM" id="MobiDB-lite"/>
    </source>
</evidence>
<keyword evidence="7" id="KW-0732">Signal</keyword>
<dbReference type="KEGG" id="xla:108715728"/>
<keyword evidence="9" id="KW-1185">Reference proteome</keyword>
<evidence type="ECO:0000256" key="3">
    <source>
        <dbReference type="ARBA" id="ARBA00022989"/>
    </source>
</evidence>
<dbReference type="InterPro" id="IPR053891">
    <property type="entry name" value="Shisa_N"/>
</dbReference>
<name>A0A1L8GGR5_XENLA</name>
<dbReference type="GO" id="GO:0032281">
    <property type="term" value="C:AMPA glutamate receptor complex"/>
    <property type="evidence" value="ECO:0000318"/>
    <property type="project" value="GO_Central"/>
</dbReference>
<evidence type="ECO:0000313" key="10">
    <source>
        <dbReference type="RefSeq" id="XP_018116633.1"/>
    </source>
</evidence>
<dbReference type="Bgee" id="108715728">
    <property type="expression patterns" value="Expressed in brain and 3 other cell types or tissues"/>
</dbReference>
<dbReference type="GO" id="GO:0032591">
    <property type="term" value="C:dendritic spine membrane"/>
    <property type="evidence" value="ECO:0000318"/>
    <property type="project" value="GO_Central"/>
</dbReference>
<feature type="chain" id="PRO_5043792078" evidence="7">
    <location>
        <begin position="23"/>
        <end position="381"/>
    </location>
</feature>
<proteinExistence type="predicted"/>
<feature type="region of interest" description="Disordered" evidence="5">
    <location>
        <begin position="293"/>
        <end position="314"/>
    </location>
</feature>
<dbReference type="CTD" id="108715728"/>
<reference evidence="10" key="1">
    <citation type="submission" date="2025-08" db="UniProtKB">
        <authorList>
            <consortium name="RefSeq"/>
        </authorList>
    </citation>
    <scope>IDENTIFICATION</scope>
    <source>
        <strain evidence="10">J_2021</strain>
        <tissue evidence="10">Erythrocytes</tissue>
    </source>
</reference>
<evidence type="ECO:0000259" key="8">
    <source>
        <dbReference type="Pfam" id="PF13908"/>
    </source>
</evidence>
<dbReference type="PANTHER" id="PTHR31774:SF14">
    <property type="entry name" value="PROTEIN SHISA-8"/>
    <property type="match status" value="1"/>
</dbReference>
<accession>A0A1L8GGR5</accession>
<comment type="subcellular location">
    <subcellularLocation>
        <location evidence="1">Membrane</location>
    </subcellularLocation>
</comment>
<dbReference type="Proteomes" id="UP000186698">
    <property type="component" value="Chromosome 4S"/>
</dbReference>
<feature type="region of interest" description="Disordered" evidence="5">
    <location>
        <begin position="362"/>
        <end position="381"/>
    </location>
</feature>
<evidence type="ECO:0000256" key="2">
    <source>
        <dbReference type="ARBA" id="ARBA00022692"/>
    </source>
</evidence>
<dbReference type="Pfam" id="PF13908">
    <property type="entry name" value="Shisa_N"/>
    <property type="match status" value="1"/>
</dbReference>
<gene>
    <name evidence="10" type="primary">LOC108715728</name>
</gene>
<dbReference type="OrthoDB" id="9996010at2759"/>
<organism evidence="9 10">
    <name type="scientific">Xenopus laevis</name>
    <name type="common">African clawed frog</name>
    <dbReference type="NCBI Taxonomy" id="8355"/>
    <lineage>
        <taxon>Eukaryota</taxon>
        <taxon>Metazoa</taxon>
        <taxon>Chordata</taxon>
        <taxon>Craniata</taxon>
        <taxon>Vertebrata</taxon>
        <taxon>Euteleostomi</taxon>
        <taxon>Amphibia</taxon>
        <taxon>Batrachia</taxon>
        <taxon>Anura</taxon>
        <taxon>Pipoidea</taxon>
        <taxon>Pipidae</taxon>
        <taxon>Xenopodinae</taxon>
        <taxon>Xenopus</taxon>
        <taxon>Xenopus</taxon>
    </lineage>
</organism>
<dbReference type="AlphaFoldDB" id="A0A1L8GGR5"/>
<evidence type="ECO:0000256" key="1">
    <source>
        <dbReference type="ARBA" id="ARBA00004370"/>
    </source>
</evidence>
<dbReference type="PaxDb" id="8355-A0A1L8GGR5"/>
<evidence type="ECO:0000256" key="6">
    <source>
        <dbReference type="SAM" id="Phobius"/>
    </source>
</evidence>
<dbReference type="STRING" id="8355.A0A1L8GGR5"/>
<protein>
    <submittedName>
        <fullName evidence="10">Protein shisa-9</fullName>
    </submittedName>
</protein>
<feature type="domain" description="Shisa N-terminal" evidence="8">
    <location>
        <begin position="54"/>
        <end position="104"/>
    </location>
</feature>
<feature type="compositionally biased region" description="Polar residues" evidence="5">
    <location>
        <begin position="293"/>
        <end position="307"/>
    </location>
</feature>
<dbReference type="RefSeq" id="XP_018116633.1">
    <property type="nucleotide sequence ID" value="XM_018261144.2"/>
</dbReference>
<feature type="transmembrane region" description="Helical" evidence="6">
    <location>
        <begin position="134"/>
        <end position="157"/>
    </location>
</feature>
<dbReference type="GeneID" id="108715728"/>
<evidence type="ECO:0000256" key="4">
    <source>
        <dbReference type="ARBA" id="ARBA00023136"/>
    </source>
</evidence>
<dbReference type="OMA" id="MRCTMAT"/>
<dbReference type="InterPro" id="IPR026910">
    <property type="entry name" value="Shisa"/>
</dbReference>
<dbReference type="GO" id="GO:0045211">
    <property type="term" value="C:postsynaptic membrane"/>
    <property type="evidence" value="ECO:0000318"/>
    <property type="project" value="GO_Central"/>
</dbReference>
<feature type="signal peptide" evidence="7">
    <location>
        <begin position="1"/>
        <end position="22"/>
    </location>
</feature>
<dbReference type="GO" id="GO:0014069">
    <property type="term" value="C:postsynaptic density"/>
    <property type="evidence" value="ECO:0000318"/>
    <property type="project" value="GO_Central"/>
</dbReference>
<keyword evidence="2 6" id="KW-0812">Transmembrane</keyword>
<dbReference type="PANTHER" id="PTHR31774">
    <property type="entry name" value="PROTEIN SHISA-9-RELATED"/>
    <property type="match status" value="1"/>
</dbReference>
<keyword evidence="3 6" id="KW-1133">Transmembrane helix</keyword>
<keyword evidence="4 6" id="KW-0472">Membrane</keyword>
<dbReference type="GO" id="GO:0048172">
    <property type="term" value="P:regulation of short-term neuronal synaptic plasticity"/>
    <property type="evidence" value="ECO:0000318"/>
    <property type="project" value="GO_Central"/>
</dbReference>
<evidence type="ECO:0000313" key="9">
    <source>
        <dbReference type="Proteomes" id="UP000186698"/>
    </source>
</evidence>
<evidence type="ECO:0000256" key="7">
    <source>
        <dbReference type="SAM" id="SignalP"/>
    </source>
</evidence>
<sequence>MEWLIYLGFCWLVLWDPWLVKARTPNTKSGLGDEVVQGTPKSLVPTDLPQVVADRCRGYYDVMGQWDPPFNCIASSYLYCCGTCGYRYCCQFKHDRLDQSVCSNYDTPNWANTGKPPAKGEESSDDPSKDKTNMIVYIICGVAALMVLVGIFTKLAVEKTQRPQTDMSVSRTLAELLKQPAHVDLLNYGRRDSIQVQITEVIPRVSPRNSIDRTSLNNIGLTSPLVTPIGLSLPHTNRTPLVSGIPVPDQDFSKYTTIKGVETATENFFKRFPVVEVTGGSLCYKPAGLHAQDSSPLPDTSSLNPSKPNHKAKVAKTNTHPLAGAGFQGWDPSHYDNRRHVYANKRQYSIEKLPELFSQQGQYTNTPQRQFSSNSKTEVTV</sequence>